<dbReference type="AlphaFoldDB" id="A0A022RXE2"/>
<dbReference type="InterPro" id="IPR011042">
    <property type="entry name" value="6-blade_b-propeller_TolB-like"/>
</dbReference>
<dbReference type="eggNOG" id="ENOG502QQTE">
    <property type="taxonomic scope" value="Eukaryota"/>
</dbReference>
<feature type="region of interest" description="Disordered" evidence="1">
    <location>
        <begin position="229"/>
        <end position="268"/>
    </location>
</feature>
<dbReference type="PANTHER" id="PTHR13833:SF78">
    <property type="entry name" value="POTASSIUM TRANSPORTER"/>
    <property type="match status" value="1"/>
</dbReference>
<name>A0A022RXE2_ERYGU</name>
<dbReference type="EMBL" id="KI630210">
    <property type="protein sequence ID" value="EYU44724.1"/>
    <property type="molecule type" value="Genomic_DNA"/>
</dbReference>
<reference evidence="2 3" key="1">
    <citation type="journal article" date="2013" name="Proc. Natl. Acad. Sci. U.S.A.">
        <title>Fine-scale variation in meiotic recombination in Mimulus inferred from population shotgun sequencing.</title>
        <authorList>
            <person name="Hellsten U."/>
            <person name="Wright K.M."/>
            <person name="Jenkins J."/>
            <person name="Shu S."/>
            <person name="Yuan Y."/>
            <person name="Wessler S.R."/>
            <person name="Schmutz J."/>
            <person name="Willis J.H."/>
            <person name="Rokhsar D.S."/>
        </authorList>
    </citation>
    <scope>NUCLEOTIDE SEQUENCE [LARGE SCALE GENOMIC DNA]</scope>
    <source>
        <strain evidence="3">cv. DUN x IM62</strain>
    </source>
</reference>
<evidence type="ECO:0000256" key="1">
    <source>
        <dbReference type="SAM" id="MobiDB-lite"/>
    </source>
</evidence>
<dbReference type="Proteomes" id="UP000030748">
    <property type="component" value="Unassembled WGS sequence"/>
</dbReference>
<dbReference type="Gene3D" id="2.120.10.30">
    <property type="entry name" value="TolB, C-terminal domain"/>
    <property type="match status" value="1"/>
</dbReference>
<dbReference type="STRING" id="4155.A0A022RXE2"/>
<proteinExistence type="predicted"/>
<keyword evidence="3" id="KW-1185">Reference proteome</keyword>
<evidence type="ECO:0000313" key="3">
    <source>
        <dbReference type="Proteomes" id="UP000030748"/>
    </source>
</evidence>
<organism evidence="2 3">
    <name type="scientific">Erythranthe guttata</name>
    <name type="common">Yellow monkey flower</name>
    <name type="synonym">Mimulus guttatus</name>
    <dbReference type="NCBI Taxonomy" id="4155"/>
    <lineage>
        <taxon>Eukaryota</taxon>
        <taxon>Viridiplantae</taxon>
        <taxon>Streptophyta</taxon>
        <taxon>Embryophyta</taxon>
        <taxon>Tracheophyta</taxon>
        <taxon>Spermatophyta</taxon>
        <taxon>Magnoliopsida</taxon>
        <taxon>eudicotyledons</taxon>
        <taxon>Gunneridae</taxon>
        <taxon>Pentapetalae</taxon>
        <taxon>asterids</taxon>
        <taxon>lamiids</taxon>
        <taxon>Lamiales</taxon>
        <taxon>Phrymaceae</taxon>
        <taxon>Erythranthe</taxon>
    </lineage>
</organism>
<sequence>IVTIAGGNVGRGGGHVDGPSANAKFSDDIDMVYVGSSCTILVIDRGNQAIREIQLHEDDCSHHEDDNLHLGIAVLAAACFFGYMLALLQRRIASIISHDTEPTPPYVKAMPPAPYKRPHSKSVLPPLIPDDSEYDKQEEGLLSSLGRHTTEFFTGIFSGFKRKPTGHNHTQQHHHYSPRHASSNHWPVQESFVIPHEDEPPPAETRDQPMSSRKGYAITTKDMHKAARQFNQNRPSPYYSGGGGGAWEGNYQPQLHHQKHHPPGPQTHYERQNVETEEIVFGAVQEQQHREEVVVKAVDYGDQMYNNHNLRSRSYNYMSYSYGY</sequence>
<evidence type="ECO:0000313" key="2">
    <source>
        <dbReference type="EMBL" id="EYU44724.1"/>
    </source>
</evidence>
<accession>A0A022RXE2</accession>
<evidence type="ECO:0008006" key="4">
    <source>
        <dbReference type="Google" id="ProtNLM"/>
    </source>
</evidence>
<feature type="non-terminal residue" evidence="2">
    <location>
        <position position="1"/>
    </location>
</feature>
<gene>
    <name evidence="2" type="ORF">MIMGU_mgv1a0065482mg</name>
</gene>
<protein>
    <recommendedName>
        <fullName evidence="4">NHL domain-containing protein</fullName>
    </recommendedName>
</protein>
<dbReference type="PANTHER" id="PTHR13833">
    <property type="match status" value="1"/>
</dbReference>